<evidence type="ECO:0000313" key="8">
    <source>
        <dbReference type="EMBL" id="KAF5734825.1"/>
    </source>
</evidence>
<feature type="domain" description="MBD" evidence="7">
    <location>
        <begin position="2"/>
        <end position="73"/>
    </location>
</feature>
<dbReference type="Gene3D" id="3.30.890.10">
    <property type="entry name" value="Methyl-cpg-binding Protein 2, Chain A"/>
    <property type="match status" value="2"/>
</dbReference>
<feature type="region of interest" description="Disordered" evidence="6">
    <location>
        <begin position="146"/>
        <end position="341"/>
    </location>
</feature>
<evidence type="ECO:0000259" key="7">
    <source>
        <dbReference type="PROSITE" id="PS50982"/>
    </source>
</evidence>
<evidence type="ECO:0000256" key="3">
    <source>
        <dbReference type="ARBA" id="ARBA00023125"/>
    </source>
</evidence>
<reference evidence="8 9" key="1">
    <citation type="journal article" date="2020" name="Nat. Commun.">
        <title>Genome of Tripterygium wilfordii and identification of cytochrome P450 involved in triptolide biosynthesis.</title>
        <authorList>
            <person name="Tu L."/>
            <person name="Su P."/>
            <person name="Zhang Z."/>
            <person name="Gao L."/>
            <person name="Wang J."/>
            <person name="Hu T."/>
            <person name="Zhou J."/>
            <person name="Zhang Y."/>
            <person name="Zhao Y."/>
            <person name="Liu Y."/>
            <person name="Song Y."/>
            <person name="Tong Y."/>
            <person name="Lu Y."/>
            <person name="Yang J."/>
            <person name="Xu C."/>
            <person name="Jia M."/>
            <person name="Peters R.J."/>
            <person name="Huang L."/>
            <person name="Gao W."/>
        </authorList>
    </citation>
    <scope>NUCLEOTIDE SEQUENCE [LARGE SCALE GENOMIC DNA]</scope>
    <source>
        <strain evidence="9">cv. XIE 37</strain>
        <tissue evidence="8">Leaf</tissue>
    </source>
</reference>
<dbReference type="AlphaFoldDB" id="A0A7J7CL80"/>
<keyword evidence="3" id="KW-0238">DNA-binding</keyword>
<feature type="region of interest" description="Disordered" evidence="6">
    <location>
        <begin position="55"/>
        <end position="74"/>
    </location>
</feature>
<protein>
    <recommendedName>
        <fullName evidence="7">MBD domain-containing protein</fullName>
    </recommendedName>
</protein>
<proteinExistence type="predicted"/>
<keyword evidence="4" id="KW-0804">Transcription</keyword>
<feature type="compositionally biased region" description="Low complexity" evidence="6">
    <location>
        <begin position="247"/>
        <end position="264"/>
    </location>
</feature>
<feature type="compositionally biased region" description="Basic and acidic residues" evidence="6">
    <location>
        <begin position="65"/>
        <end position="74"/>
    </location>
</feature>
<name>A0A7J7CL80_TRIWF</name>
<comment type="subcellular location">
    <subcellularLocation>
        <location evidence="1">Nucleus</location>
    </subcellularLocation>
</comment>
<dbReference type="Proteomes" id="UP000593562">
    <property type="component" value="Unassembled WGS sequence"/>
</dbReference>
<evidence type="ECO:0000256" key="6">
    <source>
        <dbReference type="SAM" id="MobiDB-lite"/>
    </source>
</evidence>
<feature type="compositionally biased region" description="Polar residues" evidence="6">
    <location>
        <begin position="387"/>
        <end position="404"/>
    </location>
</feature>
<comment type="caution">
    <text evidence="8">The sequence shown here is derived from an EMBL/GenBank/DDBJ whole genome shotgun (WGS) entry which is preliminary data.</text>
</comment>
<dbReference type="GO" id="GO:0003677">
    <property type="term" value="F:DNA binding"/>
    <property type="evidence" value="ECO:0007669"/>
    <property type="project" value="UniProtKB-KW"/>
</dbReference>
<dbReference type="InParanoid" id="A0A7J7CL80"/>
<feature type="domain" description="MBD" evidence="7">
    <location>
        <begin position="81"/>
        <end position="159"/>
    </location>
</feature>
<keyword evidence="2" id="KW-0805">Transcription regulation</keyword>
<sequence length="906" mass="100369">MVARRAQQDDGLPPGWTVQLKEMRSGRTIRYLVNSQTGQTFSSEEDFIRYVKKKSTLGSQNEDPQTDKRRTERHSENIDIKVVKETDEEWLPDDWEVETKIRNSGSSSGTKYKCYIEPSTGHKFYSKPEVFRYLKGLKHKSCLSNQKKAGTVGHSASKASCAAKRQKLQHPTSRLLASTDKQSSDRSSLAVPETEASDKRLRRRGSVGTQFPVAPSSEIVSEKPSVKKQNDRYDLKGNISLGSEMENSVSRNNSGKSNKNKWVNLPCRSSKRLAGLHSEPPKVDFSETNQQKSTPTEDRSVSNFGSDLLGKNSIECGMEKSSGRRNNSGKHNKKGGLDLPRRSSKRLAVLKTVLPKVELSETNQQKSDFSGDKAVFDSAVDLIGKNSPESGMQKSNNRTKINSGKSRKKKWLDLPRRSSKRLSGLKAALPKVELSETNQLEIPLNDNKSVLNYAPELIRKSSLEYGMEKSSSKRSSNNSRKSNKKSELDVCRRSSERLAGFKAGMSGNTSSSEKVLQNEVMESENEAVLAMDFTPDTLADEESGLFDARPISEFARHAFSVESIPSIGELLDKSQKYLDDQVVPADKFLKLDTEKSNYEKSDLLFGDPCLEFAFKTLTGAMPHEDALASIPISTCAADILQEENLSGRKMEKSCDKKCWTDVGGSKEKKELNMPCWLSKQTAGLEHELVGSSALQISARKSCETKPNLDLNLALDNLPNGASHKLNSGSEMGLVYRDSSYPNAPLHEEPSKNEQILKDRNVSEEEIGSIGSVKVNGEKPVSQTVFPSGDYWSDPCLEFAFKTLTGAISLEDNFAVQDYPQPQLDTFHRQRDGNLALPDFSLPSHFQSDISSHFDTSERGPGTRQQLPLNPSVPPPPGNKSLPSCSAVDAQQPFTEQNKDIQGKLSS</sequence>
<dbReference type="PANTHER" id="PTHR34067">
    <property type="entry name" value="OS04G0193200 PROTEIN"/>
    <property type="match status" value="1"/>
</dbReference>
<dbReference type="SUPFAM" id="SSF54171">
    <property type="entry name" value="DNA-binding domain"/>
    <property type="match status" value="1"/>
</dbReference>
<dbReference type="InterPro" id="IPR038945">
    <property type="entry name" value="MBD13-like"/>
</dbReference>
<organism evidence="8 9">
    <name type="scientific">Tripterygium wilfordii</name>
    <name type="common">Thunder God vine</name>
    <dbReference type="NCBI Taxonomy" id="458696"/>
    <lineage>
        <taxon>Eukaryota</taxon>
        <taxon>Viridiplantae</taxon>
        <taxon>Streptophyta</taxon>
        <taxon>Embryophyta</taxon>
        <taxon>Tracheophyta</taxon>
        <taxon>Spermatophyta</taxon>
        <taxon>Magnoliopsida</taxon>
        <taxon>eudicotyledons</taxon>
        <taxon>Gunneridae</taxon>
        <taxon>Pentapetalae</taxon>
        <taxon>rosids</taxon>
        <taxon>fabids</taxon>
        <taxon>Celastrales</taxon>
        <taxon>Celastraceae</taxon>
        <taxon>Tripterygium</taxon>
    </lineage>
</organism>
<keyword evidence="9" id="KW-1185">Reference proteome</keyword>
<evidence type="ECO:0000256" key="2">
    <source>
        <dbReference type="ARBA" id="ARBA00023015"/>
    </source>
</evidence>
<accession>A0A7J7CL80</accession>
<evidence type="ECO:0000313" key="9">
    <source>
        <dbReference type="Proteomes" id="UP000593562"/>
    </source>
</evidence>
<dbReference type="PANTHER" id="PTHR34067:SF20">
    <property type="entry name" value="OS08G0206700 PROTEIN"/>
    <property type="match status" value="1"/>
</dbReference>
<dbReference type="PROSITE" id="PS50982">
    <property type="entry name" value="MBD"/>
    <property type="match status" value="2"/>
</dbReference>
<evidence type="ECO:0000256" key="4">
    <source>
        <dbReference type="ARBA" id="ARBA00023163"/>
    </source>
</evidence>
<feature type="compositionally biased region" description="Polar residues" evidence="6">
    <location>
        <begin position="169"/>
        <end position="187"/>
    </location>
</feature>
<dbReference type="GO" id="GO:0005634">
    <property type="term" value="C:nucleus"/>
    <property type="evidence" value="ECO:0007669"/>
    <property type="project" value="UniProtKB-SubCell"/>
</dbReference>
<gene>
    <name evidence="8" type="ORF">HS088_TW15G00320</name>
</gene>
<feature type="region of interest" description="Disordered" evidence="6">
    <location>
        <begin position="465"/>
        <end position="489"/>
    </location>
</feature>
<evidence type="ECO:0000256" key="5">
    <source>
        <dbReference type="ARBA" id="ARBA00023242"/>
    </source>
</evidence>
<dbReference type="InterPro" id="IPR001739">
    <property type="entry name" value="Methyl_CpG_DNA-bd"/>
</dbReference>
<feature type="compositionally biased region" description="Basic and acidic residues" evidence="6">
    <location>
        <begin position="220"/>
        <end position="235"/>
    </location>
</feature>
<evidence type="ECO:0000256" key="1">
    <source>
        <dbReference type="ARBA" id="ARBA00004123"/>
    </source>
</evidence>
<dbReference type="InterPro" id="IPR016177">
    <property type="entry name" value="DNA-bd_dom_sf"/>
</dbReference>
<keyword evidence="5" id="KW-0539">Nucleus</keyword>
<feature type="compositionally biased region" description="Basic and acidic residues" evidence="6">
    <location>
        <begin position="896"/>
        <end position="906"/>
    </location>
</feature>
<dbReference type="OrthoDB" id="10072024at2759"/>
<feature type="region of interest" description="Disordered" evidence="6">
    <location>
        <begin position="384"/>
        <end position="417"/>
    </location>
</feature>
<dbReference type="EMBL" id="JAAARO010000015">
    <property type="protein sequence ID" value="KAF5734825.1"/>
    <property type="molecule type" value="Genomic_DNA"/>
</dbReference>
<feature type="region of interest" description="Disordered" evidence="6">
    <location>
        <begin position="846"/>
        <end position="906"/>
    </location>
</feature>
<dbReference type="Pfam" id="PF01429">
    <property type="entry name" value="MBD"/>
    <property type="match status" value="1"/>
</dbReference>